<dbReference type="OrthoDB" id="10475952at2759"/>
<feature type="region of interest" description="Disordered" evidence="1">
    <location>
        <begin position="53"/>
        <end position="107"/>
    </location>
</feature>
<evidence type="ECO:0000313" key="2">
    <source>
        <dbReference type="EMBL" id="PBK88140.1"/>
    </source>
</evidence>
<reference evidence="3" key="1">
    <citation type="journal article" date="2017" name="Nat. Ecol. Evol.">
        <title>Genome expansion and lineage-specific genetic innovations in the forest pathogenic fungi Armillaria.</title>
        <authorList>
            <person name="Sipos G."/>
            <person name="Prasanna A.N."/>
            <person name="Walter M.C."/>
            <person name="O'Connor E."/>
            <person name="Balint B."/>
            <person name="Krizsan K."/>
            <person name="Kiss B."/>
            <person name="Hess J."/>
            <person name="Varga T."/>
            <person name="Slot J."/>
            <person name="Riley R."/>
            <person name="Boka B."/>
            <person name="Rigling D."/>
            <person name="Barry K."/>
            <person name="Lee J."/>
            <person name="Mihaltcheva S."/>
            <person name="LaButti K."/>
            <person name="Lipzen A."/>
            <person name="Waldron R."/>
            <person name="Moloney N.M."/>
            <person name="Sperisen C."/>
            <person name="Kredics L."/>
            <person name="Vagvoelgyi C."/>
            <person name="Patrignani A."/>
            <person name="Fitzpatrick D."/>
            <person name="Nagy I."/>
            <person name="Doyle S."/>
            <person name="Anderson J.B."/>
            <person name="Grigoriev I.V."/>
            <person name="Gueldener U."/>
            <person name="Muensterkoetter M."/>
            <person name="Nagy L.G."/>
        </authorList>
    </citation>
    <scope>NUCLEOTIDE SEQUENCE [LARGE SCALE GENOMIC DNA]</scope>
    <source>
        <strain evidence="3">Ar21-2</strain>
    </source>
</reference>
<feature type="region of interest" description="Disordered" evidence="1">
    <location>
        <begin position="1"/>
        <end position="37"/>
    </location>
</feature>
<gene>
    <name evidence="2" type="ORF">ARMGADRAFT_1084779</name>
</gene>
<keyword evidence="3" id="KW-1185">Reference proteome</keyword>
<sequence length="169" mass="18097">MAPTGCQGACTRAQGHGGRIESSAVTESEAPGPTETLAVHPEGALNARFHVQDLGINKPSQPNYSPQHGQQPPPPSPHVPTTPPSTHSHRHQGDLYDPDHENPFTSTLKHNASHLQPQLMLGSSLTSADDVEIFNFDTLSDSSGPTTPTPILHPCAPTPKSNRQHHWAK</sequence>
<dbReference type="EMBL" id="KZ293674">
    <property type="protein sequence ID" value="PBK88140.1"/>
    <property type="molecule type" value="Genomic_DNA"/>
</dbReference>
<organism evidence="2 3">
    <name type="scientific">Armillaria gallica</name>
    <name type="common">Bulbous honey fungus</name>
    <name type="synonym">Armillaria bulbosa</name>
    <dbReference type="NCBI Taxonomy" id="47427"/>
    <lineage>
        <taxon>Eukaryota</taxon>
        <taxon>Fungi</taxon>
        <taxon>Dikarya</taxon>
        <taxon>Basidiomycota</taxon>
        <taxon>Agaricomycotina</taxon>
        <taxon>Agaricomycetes</taxon>
        <taxon>Agaricomycetidae</taxon>
        <taxon>Agaricales</taxon>
        <taxon>Marasmiineae</taxon>
        <taxon>Physalacriaceae</taxon>
        <taxon>Armillaria</taxon>
    </lineage>
</organism>
<dbReference type="AlphaFoldDB" id="A0A2H3D239"/>
<evidence type="ECO:0000313" key="3">
    <source>
        <dbReference type="Proteomes" id="UP000217790"/>
    </source>
</evidence>
<evidence type="ECO:0000256" key="1">
    <source>
        <dbReference type="SAM" id="MobiDB-lite"/>
    </source>
</evidence>
<accession>A0A2H3D239</accession>
<feature type="compositionally biased region" description="Pro residues" evidence="1">
    <location>
        <begin position="71"/>
        <end position="83"/>
    </location>
</feature>
<name>A0A2H3D239_ARMGA</name>
<dbReference type="Proteomes" id="UP000217790">
    <property type="component" value="Unassembled WGS sequence"/>
</dbReference>
<proteinExistence type="predicted"/>
<feature type="compositionally biased region" description="Basic and acidic residues" evidence="1">
    <location>
        <begin position="91"/>
        <end position="102"/>
    </location>
</feature>
<feature type="region of interest" description="Disordered" evidence="1">
    <location>
        <begin position="139"/>
        <end position="169"/>
    </location>
</feature>
<dbReference type="InParanoid" id="A0A2H3D239"/>
<protein>
    <submittedName>
        <fullName evidence="2">Uncharacterized protein</fullName>
    </submittedName>
</protein>